<evidence type="ECO:0000313" key="4">
    <source>
        <dbReference type="Proteomes" id="UP000310334"/>
    </source>
</evidence>
<keyword evidence="4" id="KW-1185">Reference proteome</keyword>
<dbReference type="Gene3D" id="3.90.226.10">
    <property type="entry name" value="2-enoyl-CoA Hydratase, Chain A, domain 1"/>
    <property type="match status" value="1"/>
</dbReference>
<dbReference type="RefSeq" id="WP_136354785.1">
    <property type="nucleotide sequence ID" value="NZ_CP046266.1"/>
</dbReference>
<dbReference type="EMBL" id="SSNT01000009">
    <property type="protein sequence ID" value="THF79397.1"/>
    <property type="molecule type" value="Genomic_DNA"/>
</dbReference>
<organism evidence="3 4">
    <name type="scientific">Metabacillus sediminilitoris</name>
    <dbReference type="NCBI Taxonomy" id="2567941"/>
    <lineage>
        <taxon>Bacteria</taxon>
        <taxon>Bacillati</taxon>
        <taxon>Bacillota</taxon>
        <taxon>Bacilli</taxon>
        <taxon>Bacillales</taxon>
        <taxon>Bacillaceae</taxon>
        <taxon>Metabacillus</taxon>
    </lineage>
</organism>
<sequence length="256" mass="28636">MKNYETIHVQIEQNVAWLTLCREPVNVLNIDMMNEIVDALENLLAHEEPHALVIRSNQKVFSAGVSIEDHIGEKAEQMIHVFHKMFHLLAKIPCPTIAVVEGAAIGGGCEIASFCDISVATEKAKFGQPEINLGLFPPVSVAIFPWLMGFNKTMELLLTGKTISAAKAKEYGLINEVVSDDELANYLEELLDSFRSKSRIALSYTRMAIREAMANTFAQTISKVEQIYLTDLMKTNDAQEGLISFLEKREPVWKHS</sequence>
<dbReference type="GO" id="GO:0016853">
    <property type="term" value="F:isomerase activity"/>
    <property type="evidence" value="ECO:0007669"/>
    <property type="project" value="UniProtKB-KW"/>
</dbReference>
<keyword evidence="3" id="KW-0413">Isomerase</keyword>
<protein>
    <submittedName>
        <fullName evidence="3">Enoyl-CoA hydratase/isomerase family protein</fullName>
    </submittedName>
</protein>
<gene>
    <name evidence="3" type="ORF">E6W99_13755</name>
</gene>
<proteinExistence type="inferred from homology"/>
<dbReference type="CDD" id="cd06558">
    <property type="entry name" value="crotonase-like"/>
    <property type="match status" value="1"/>
</dbReference>
<evidence type="ECO:0000313" key="3">
    <source>
        <dbReference type="EMBL" id="THF79397.1"/>
    </source>
</evidence>
<comment type="similarity">
    <text evidence="1 2">Belongs to the enoyl-CoA hydratase/isomerase family.</text>
</comment>
<dbReference type="GO" id="GO:0006635">
    <property type="term" value="P:fatty acid beta-oxidation"/>
    <property type="evidence" value="ECO:0007669"/>
    <property type="project" value="TreeGrafter"/>
</dbReference>
<dbReference type="InterPro" id="IPR001753">
    <property type="entry name" value="Enoyl-CoA_hydra/iso"/>
</dbReference>
<dbReference type="InterPro" id="IPR029045">
    <property type="entry name" value="ClpP/crotonase-like_dom_sf"/>
</dbReference>
<dbReference type="Proteomes" id="UP000310334">
    <property type="component" value="Unassembled WGS sequence"/>
</dbReference>
<dbReference type="PANTHER" id="PTHR11941">
    <property type="entry name" value="ENOYL-COA HYDRATASE-RELATED"/>
    <property type="match status" value="1"/>
</dbReference>
<name>A0A4S4BW79_9BACI</name>
<comment type="caution">
    <text evidence="3">The sequence shown here is derived from an EMBL/GenBank/DDBJ whole genome shotgun (WGS) entry which is preliminary data.</text>
</comment>
<evidence type="ECO:0000256" key="2">
    <source>
        <dbReference type="RuleBase" id="RU003707"/>
    </source>
</evidence>
<reference evidence="3 4" key="1">
    <citation type="submission" date="2019-04" db="EMBL/GenBank/DDBJ databases">
        <title>Bacillus sediminilitoris sp. nov., isolated from a tidal flat sediment on the East China Sea.</title>
        <authorList>
            <person name="Wei Y."/>
            <person name="Mao H."/>
            <person name="Fang J."/>
        </authorList>
    </citation>
    <scope>NUCLEOTIDE SEQUENCE [LARGE SCALE GENOMIC DNA]</scope>
    <source>
        <strain evidence="3 4">DSL-17</strain>
    </source>
</reference>
<dbReference type="Pfam" id="PF00378">
    <property type="entry name" value="ECH_1"/>
    <property type="match status" value="1"/>
</dbReference>
<dbReference type="OrthoDB" id="5365311at2"/>
<dbReference type="AlphaFoldDB" id="A0A4S4BW79"/>
<dbReference type="InterPro" id="IPR018376">
    <property type="entry name" value="Enoyl-CoA_hyd/isom_CS"/>
</dbReference>
<dbReference type="SUPFAM" id="SSF52096">
    <property type="entry name" value="ClpP/crotonase"/>
    <property type="match status" value="1"/>
</dbReference>
<accession>A0A4S4BW79</accession>
<dbReference type="PROSITE" id="PS00166">
    <property type="entry name" value="ENOYL_COA_HYDRATASE"/>
    <property type="match status" value="1"/>
</dbReference>
<evidence type="ECO:0000256" key="1">
    <source>
        <dbReference type="ARBA" id="ARBA00005254"/>
    </source>
</evidence>
<dbReference type="PANTHER" id="PTHR11941:SF54">
    <property type="entry name" value="ENOYL-COA HYDRATASE, MITOCHONDRIAL"/>
    <property type="match status" value="1"/>
</dbReference>